<gene>
    <name evidence="1" type="primary">orf23</name>
</gene>
<evidence type="ECO:0000313" key="2">
    <source>
        <dbReference type="Proteomes" id="UP000232784"/>
    </source>
</evidence>
<evidence type="ECO:0000313" key="1">
    <source>
        <dbReference type="EMBL" id="AAN04318.1"/>
    </source>
</evidence>
<protein>
    <submittedName>
        <fullName evidence="1">Orf23</fullName>
    </submittedName>
</protein>
<dbReference type="EMBL" id="AF451898">
    <property type="protein sequence ID" value="AAN04318.1"/>
    <property type="molecule type" value="Genomic_DNA"/>
</dbReference>
<keyword evidence="2" id="KW-1185">Reference proteome</keyword>
<sequence length="44" mass="5241">MSIFVSVCRIRNSEYTLDSRKKNGLNRYRLQTLFPSITDLGYKR</sequence>
<organism evidence="1 2">
    <name type="scientific">Heliothis zea nudivirus 1</name>
    <dbReference type="NCBI Taxonomy" id="3116536"/>
    <lineage>
        <taxon>Viruses</taxon>
        <taxon>Viruses incertae sedis</taxon>
        <taxon>Naldaviricetes</taxon>
        <taxon>Lefavirales</taxon>
        <taxon>Nudiviridae</taxon>
        <taxon>Betanudivirus</taxon>
        <taxon>Betanudivirus hezeae</taxon>
    </lineage>
</organism>
<proteinExistence type="predicted"/>
<name>Q8JKT8_9VIRU</name>
<accession>Q8JKT8</accession>
<dbReference type="Proteomes" id="UP000232784">
    <property type="component" value="Segment"/>
</dbReference>
<dbReference type="KEGG" id="vg:955119"/>
<reference evidence="1 2" key="1">
    <citation type="journal article" date="2002" name="J. Virol.">
        <title>Analysis of the complete genome sequence of the Hz-1 virus suggests that it is related to members of the Baculoviridae.</title>
        <authorList>
            <person name="Cheng C.H."/>
            <person name="Liu S.M."/>
            <person name="Chow T.Y."/>
            <person name="Hsiao Y.Y."/>
            <person name="Wang D.P."/>
            <person name="Huang J.J."/>
            <person name="Chen H.H."/>
        </authorList>
    </citation>
    <scope>NUCLEOTIDE SEQUENCE [LARGE SCALE GENOMIC DNA]</scope>
</reference>